<organism evidence="1 2">
    <name type="scientific">Leptospira interrogans serovar Grippotyphosa str. LT2186</name>
    <dbReference type="NCBI Taxonomy" id="1001599"/>
    <lineage>
        <taxon>Bacteria</taxon>
        <taxon>Pseudomonadati</taxon>
        <taxon>Spirochaetota</taxon>
        <taxon>Spirochaetia</taxon>
        <taxon>Leptospirales</taxon>
        <taxon>Leptospiraceae</taxon>
        <taxon>Leptospira</taxon>
    </lineage>
</organism>
<dbReference type="EMBL" id="AFME02000046">
    <property type="protein sequence ID" value="EMG12977.1"/>
    <property type="molecule type" value="Genomic_DNA"/>
</dbReference>
<sequence>MAGFLEITKGPFRKEDTIFAPWSPEENDAEKVREFMNKIEQRLK</sequence>
<accession>M3IAU2</accession>
<reference evidence="1 2" key="1">
    <citation type="submission" date="2013-02" db="EMBL/GenBank/DDBJ databases">
        <authorList>
            <person name="Harkins D.M."/>
            <person name="Durkin A.S."/>
            <person name="Brinkac L.M."/>
            <person name="Haft D.H."/>
            <person name="Selengut J.D."/>
            <person name="Sanka R."/>
            <person name="DePew J."/>
            <person name="Purushe J."/>
            <person name="Tulsiani S.M."/>
            <person name="Graham G.C."/>
            <person name="Burns M.-A."/>
            <person name="Dohnt M.F."/>
            <person name="Smythe L.D."/>
            <person name="McKay D.B."/>
            <person name="Craig S.B."/>
            <person name="Vinetz J.M."/>
            <person name="Sutton G.G."/>
            <person name="Nierman W.C."/>
            <person name="Fouts D.E."/>
        </authorList>
    </citation>
    <scope>NUCLEOTIDE SEQUENCE [LARGE SCALE GENOMIC DNA]</scope>
    <source>
        <strain evidence="1 2">LT2186</strain>
    </source>
</reference>
<gene>
    <name evidence="1" type="ORF">LEP1GSC151_1664</name>
</gene>
<proteinExistence type="predicted"/>
<name>M3IAU2_LEPIR</name>
<dbReference type="AlphaFoldDB" id="M3IAU2"/>
<comment type="caution">
    <text evidence="1">The sequence shown here is derived from an EMBL/GenBank/DDBJ whole genome shotgun (WGS) entry which is preliminary data.</text>
</comment>
<dbReference type="BioCyc" id="LINT1001599:G11K9-3557-MONOMER"/>
<dbReference type="Proteomes" id="UP000011776">
    <property type="component" value="Unassembled WGS sequence"/>
</dbReference>
<evidence type="ECO:0000313" key="1">
    <source>
        <dbReference type="EMBL" id="EMG12977.1"/>
    </source>
</evidence>
<evidence type="ECO:0000313" key="2">
    <source>
        <dbReference type="Proteomes" id="UP000011776"/>
    </source>
</evidence>
<protein>
    <submittedName>
        <fullName evidence="1">Uncharacterized protein</fullName>
    </submittedName>
</protein>